<sequence>MNILEERVSKLEEQLTQALQENQQLRQENQQLKLRVEELEEKLNTNSSNSSKPPSQDPYRKKRSKRTPSKRKQGGQPGRKGAFRKTFPKKEVTEVLEINPTKCPECKESNFKESPVRTEVRQVADLLSN</sequence>
<evidence type="ECO:0000256" key="1">
    <source>
        <dbReference type="SAM" id="MobiDB-lite"/>
    </source>
</evidence>
<gene>
    <name evidence="3" type="ORF">NEPTK9_000967</name>
</gene>
<protein>
    <recommendedName>
        <fullName evidence="2">DUF6444 domain-containing protein</fullName>
    </recommendedName>
</protein>
<feature type="compositionally biased region" description="Low complexity" evidence="1">
    <location>
        <begin position="44"/>
        <end position="54"/>
    </location>
</feature>
<reference evidence="3 4" key="1">
    <citation type="submission" date="2020-01" db="EMBL/GenBank/DDBJ databases">
        <title>Draft genome sequence of Cand. Neptunochlamydia vexilliferae K9.</title>
        <authorList>
            <person name="Schulz F."/>
            <person name="Koestlbacher S."/>
            <person name="Wascher F."/>
            <person name="Pizzetti I."/>
            <person name="Horn M."/>
        </authorList>
    </citation>
    <scope>NUCLEOTIDE SEQUENCE [LARGE SCALE GENOMIC DNA]</scope>
    <source>
        <strain evidence="3 4">K9</strain>
    </source>
</reference>
<name>A0ABS0AZ93_9BACT</name>
<comment type="caution">
    <text evidence="3">The sequence shown here is derived from an EMBL/GenBank/DDBJ whole genome shotgun (WGS) entry which is preliminary data.</text>
</comment>
<feature type="compositionally biased region" description="Basic residues" evidence="1">
    <location>
        <begin position="60"/>
        <end position="73"/>
    </location>
</feature>
<evidence type="ECO:0000313" key="4">
    <source>
        <dbReference type="Proteomes" id="UP001194714"/>
    </source>
</evidence>
<proteinExistence type="predicted"/>
<feature type="region of interest" description="Disordered" evidence="1">
    <location>
        <begin position="36"/>
        <end position="91"/>
    </location>
</feature>
<evidence type="ECO:0000259" key="2">
    <source>
        <dbReference type="Pfam" id="PF20042"/>
    </source>
</evidence>
<feature type="domain" description="DUF6444" evidence="2">
    <location>
        <begin position="17"/>
        <end position="84"/>
    </location>
</feature>
<organism evidence="3 4">
    <name type="scientific">Candidatus Neptunichlamydia vexilliferae</name>
    <dbReference type="NCBI Taxonomy" id="1651774"/>
    <lineage>
        <taxon>Bacteria</taxon>
        <taxon>Pseudomonadati</taxon>
        <taxon>Chlamydiota</taxon>
        <taxon>Chlamydiia</taxon>
        <taxon>Parachlamydiales</taxon>
        <taxon>Simkaniaceae</taxon>
        <taxon>Candidatus Neptunichlamydia</taxon>
    </lineage>
</organism>
<dbReference type="InterPro" id="IPR045618">
    <property type="entry name" value="DUF6444"/>
</dbReference>
<evidence type="ECO:0000313" key="3">
    <source>
        <dbReference type="EMBL" id="MBF5059453.1"/>
    </source>
</evidence>
<keyword evidence="4" id="KW-1185">Reference proteome</keyword>
<dbReference type="EMBL" id="JAAEJV010000023">
    <property type="protein sequence ID" value="MBF5059453.1"/>
    <property type="molecule type" value="Genomic_DNA"/>
</dbReference>
<dbReference type="Pfam" id="PF20042">
    <property type="entry name" value="DUF6444"/>
    <property type="match status" value="1"/>
</dbReference>
<accession>A0ABS0AZ93</accession>
<dbReference type="Proteomes" id="UP001194714">
    <property type="component" value="Unassembled WGS sequence"/>
</dbReference>